<feature type="region of interest" description="Disordered" evidence="3">
    <location>
        <begin position="63"/>
        <end position="89"/>
    </location>
</feature>
<dbReference type="InterPro" id="IPR027806">
    <property type="entry name" value="HARBI1_dom"/>
</dbReference>
<keyword evidence="2" id="KW-0479">Metal-binding</keyword>
<evidence type="ECO:0000259" key="4">
    <source>
        <dbReference type="Pfam" id="PF13359"/>
    </source>
</evidence>
<dbReference type="Pfam" id="PF13359">
    <property type="entry name" value="DDE_Tnp_4"/>
    <property type="match status" value="1"/>
</dbReference>
<comment type="cofactor">
    <cofactor evidence="1">
        <name>a divalent metal cation</name>
        <dbReference type="ChEBI" id="CHEBI:60240"/>
    </cofactor>
</comment>
<evidence type="ECO:0000256" key="2">
    <source>
        <dbReference type="ARBA" id="ARBA00022723"/>
    </source>
</evidence>
<dbReference type="RefSeq" id="WP_124329219.1">
    <property type="nucleotide sequence ID" value="NZ_BEXT01000001.1"/>
</dbReference>
<dbReference type="EMBL" id="BEXT01000001">
    <property type="protein sequence ID" value="GBC62001.1"/>
    <property type="molecule type" value="Genomic_DNA"/>
</dbReference>
<feature type="compositionally biased region" description="Basic residues" evidence="3">
    <location>
        <begin position="66"/>
        <end position="75"/>
    </location>
</feature>
<dbReference type="AlphaFoldDB" id="A0A401FYG1"/>
<reference evidence="6" key="1">
    <citation type="submission" date="2017-11" db="EMBL/GenBank/DDBJ databases">
        <authorList>
            <person name="Watanabe M."/>
            <person name="Kojima H."/>
        </authorList>
    </citation>
    <scope>NUCLEOTIDE SEQUENCE [LARGE SCALE GENOMIC DNA]</scope>
    <source>
        <strain evidence="6">Tokyo 01</strain>
    </source>
</reference>
<evidence type="ECO:0000256" key="3">
    <source>
        <dbReference type="SAM" id="MobiDB-lite"/>
    </source>
</evidence>
<feature type="domain" description="DDE Tnp4" evidence="4">
    <location>
        <begin position="3"/>
        <end position="137"/>
    </location>
</feature>
<proteinExistence type="predicted"/>
<dbReference type="GO" id="GO:0046872">
    <property type="term" value="F:metal ion binding"/>
    <property type="evidence" value="ECO:0007669"/>
    <property type="project" value="UniProtKB-KW"/>
</dbReference>
<reference evidence="6" key="2">
    <citation type="submission" date="2019-01" db="EMBL/GenBank/DDBJ databases">
        <title>Genome sequence of Desulfonema ishimotonii strain Tokyo 01.</title>
        <authorList>
            <person name="Fukui M."/>
        </authorList>
    </citation>
    <scope>NUCLEOTIDE SEQUENCE [LARGE SCALE GENOMIC DNA]</scope>
    <source>
        <strain evidence="6">Tokyo 01</strain>
    </source>
</reference>
<evidence type="ECO:0000313" key="5">
    <source>
        <dbReference type="EMBL" id="GBC62001.1"/>
    </source>
</evidence>
<evidence type="ECO:0000256" key="1">
    <source>
        <dbReference type="ARBA" id="ARBA00001968"/>
    </source>
</evidence>
<dbReference type="OrthoDB" id="5805588at2"/>
<accession>A0A401FYG1</accession>
<keyword evidence="6" id="KW-1185">Reference proteome</keyword>
<evidence type="ECO:0000313" key="6">
    <source>
        <dbReference type="Proteomes" id="UP000288096"/>
    </source>
</evidence>
<sequence length="142" mass="16218">MKNTIISSKNKVIDFVGKTFPGSTHDYTMLKKEFPPGLSWFKGINALLDLGYQGIQTDYAGDGIRIPHKKPRKSKNNPNPQLTEEQKKENRNLGRLRIFVENAIGGMKRFNILNFVFRNKKENFGDDVIALCAGLWNMMIID</sequence>
<gene>
    <name evidence="5" type="ORF">DENIS_2964</name>
</gene>
<name>A0A401FYG1_9BACT</name>
<protein>
    <recommendedName>
        <fullName evidence="4">DDE Tnp4 domain-containing protein</fullName>
    </recommendedName>
</protein>
<comment type="caution">
    <text evidence="5">The sequence shown here is derived from an EMBL/GenBank/DDBJ whole genome shotgun (WGS) entry which is preliminary data.</text>
</comment>
<dbReference type="Proteomes" id="UP000288096">
    <property type="component" value="Unassembled WGS sequence"/>
</dbReference>
<organism evidence="5 6">
    <name type="scientific">Desulfonema ishimotonii</name>
    <dbReference type="NCBI Taxonomy" id="45657"/>
    <lineage>
        <taxon>Bacteria</taxon>
        <taxon>Pseudomonadati</taxon>
        <taxon>Thermodesulfobacteriota</taxon>
        <taxon>Desulfobacteria</taxon>
        <taxon>Desulfobacterales</taxon>
        <taxon>Desulfococcaceae</taxon>
        <taxon>Desulfonema</taxon>
    </lineage>
</organism>